<dbReference type="SUPFAM" id="SSF56672">
    <property type="entry name" value="DNA/RNA polymerases"/>
    <property type="match status" value="1"/>
</dbReference>
<dbReference type="Proteomes" id="UP000275846">
    <property type="component" value="Unassembled WGS sequence"/>
</dbReference>
<gene>
    <name evidence="3" type="ORF">SSLN_LOCUS6249</name>
</gene>
<dbReference type="PROSITE" id="PS50878">
    <property type="entry name" value="RT_POL"/>
    <property type="match status" value="1"/>
</dbReference>
<dbReference type="InterPro" id="IPR043502">
    <property type="entry name" value="DNA/RNA_pol_sf"/>
</dbReference>
<dbReference type="WBParaSite" id="SSLN_0000644601-mRNA-1">
    <property type="protein sequence ID" value="SSLN_0000644601-mRNA-1"/>
    <property type="gene ID" value="SSLN_0000644601"/>
</dbReference>
<keyword evidence="4" id="KW-1185">Reference proteome</keyword>
<feature type="domain" description="Reverse transcriptase" evidence="2">
    <location>
        <begin position="1"/>
        <end position="108"/>
    </location>
</feature>
<dbReference type="InterPro" id="IPR000477">
    <property type="entry name" value="RT_dom"/>
</dbReference>
<dbReference type="AlphaFoldDB" id="A0A183SPV1"/>
<keyword evidence="1" id="KW-0472">Membrane</keyword>
<proteinExistence type="predicted"/>
<evidence type="ECO:0000256" key="1">
    <source>
        <dbReference type="SAM" id="Phobius"/>
    </source>
</evidence>
<evidence type="ECO:0000313" key="5">
    <source>
        <dbReference type="WBParaSite" id="SSLN_0000644601-mRNA-1"/>
    </source>
</evidence>
<dbReference type="EMBL" id="UYSU01033605">
    <property type="protein sequence ID" value="VDL92634.1"/>
    <property type="molecule type" value="Genomic_DNA"/>
</dbReference>
<evidence type="ECO:0000313" key="3">
    <source>
        <dbReference type="EMBL" id="VDL92634.1"/>
    </source>
</evidence>
<accession>A0A183SPV1</accession>
<dbReference type="PANTHER" id="PTHR47027">
    <property type="entry name" value="REVERSE TRANSCRIPTASE DOMAIN-CONTAINING PROTEIN"/>
    <property type="match status" value="1"/>
</dbReference>
<dbReference type="Pfam" id="PF00078">
    <property type="entry name" value="RVT_1"/>
    <property type="match status" value="1"/>
</dbReference>
<evidence type="ECO:0000259" key="2">
    <source>
        <dbReference type="PROSITE" id="PS50878"/>
    </source>
</evidence>
<reference evidence="3 4" key="2">
    <citation type="submission" date="2018-11" db="EMBL/GenBank/DDBJ databases">
        <authorList>
            <consortium name="Pathogen Informatics"/>
        </authorList>
    </citation>
    <scope>NUCLEOTIDE SEQUENCE [LARGE SCALE GENOMIC DNA]</scope>
    <source>
        <strain evidence="3 4">NST_G2</strain>
    </source>
</reference>
<keyword evidence="1" id="KW-0812">Transmembrane</keyword>
<sequence length="108" mass="12419">MTFATRQLQEKCQEMQTHLNTTFVDLTKAFDTVNRDGLWKVMQKFGSHERFTHMVRQLLNRMTARVTDNGTVSEAFAVTNGVKQGCILTLTLFILIFAAMLMDAYHNE</sequence>
<dbReference type="PANTHER" id="PTHR47027:SF26">
    <property type="entry name" value="REVERSE TRANSCRIPTASE DOMAIN-CONTAINING PROTEIN"/>
    <property type="match status" value="1"/>
</dbReference>
<name>A0A183SPV1_SCHSO</name>
<protein>
    <submittedName>
        <fullName evidence="5">Reverse transcriptase domain-containing protein</fullName>
    </submittedName>
</protein>
<evidence type="ECO:0000313" key="4">
    <source>
        <dbReference type="Proteomes" id="UP000275846"/>
    </source>
</evidence>
<feature type="transmembrane region" description="Helical" evidence="1">
    <location>
        <begin position="86"/>
        <end position="105"/>
    </location>
</feature>
<keyword evidence="1" id="KW-1133">Transmembrane helix</keyword>
<dbReference type="OrthoDB" id="10070415at2759"/>
<organism evidence="5">
    <name type="scientific">Schistocephalus solidus</name>
    <name type="common">Tapeworm</name>
    <dbReference type="NCBI Taxonomy" id="70667"/>
    <lineage>
        <taxon>Eukaryota</taxon>
        <taxon>Metazoa</taxon>
        <taxon>Spiralia</taxon>
        <taxon>Lophotrochozoa</taxon>
        <taxon>Platyhelminthes</taxon>
        <taxon>Cestoda</taxon>
        <taxon>Eucestoda</taxon>
        <taxon>Diphyllobothriidea</taxon>
        <taxon>Diphyllobothriidae</taxon>
        <taxon>Schistocephalus</taxon>
    </lineage>
</organism>
<reference evidence="5" key="1">
    <citation type="submission" date="2016-06" db="UniProtKB">
        <authorList>
            <consortium name="WormBaseParasite"/>
        </authorList>
    </citation>
    <scope>IDENTIFICATION</scope>
</reference>